<dbReference type="InterPro" id="IPR036551">
    <property type="entry name" value="Flavin_trans-like"/>
</dbReference>
<dbReference type="GO" id="GO:0071513">
    <property type="term" value="C:phosphopantothenoylcysteine decarboxylase complex"/>
    <property type="evidence" value="ECO:0007669"/>
    <property type="project" value="TreeGrafter"/>
</dbReference>
<dbReference type="RefSeq" id="WP_008238713.1">
    <property type="nucleotide sequence ID" value="NZ_AJJU01000006.1"/>
</dbReference>
<feature type="region of interest" description="Phosphopantothenoylcysteine decarboxylase" evidence="3">
    <location>
        <begin position="1"/>
        <end position="193"/>
    </location>
</feature>
<dbReference type="GO" id="GO:0046872">
    <property type="term" value="F:metal ion binding"/>
    <property type="evidence" value="ECO:0007669"/>
    <property type="project" value="UniProtKB-KW"/>
</dbReference>
<dbReference type="GO" id="GO:0015937">
    <property type="term" value="P:coenzyme A biosynthetic process"/>
    <property type="evidence" value="ECO:0007669"/>
    <property type="project" value="UniProtKB-UniRule"/>
</dbReference>
<feature type="binding site" evidence="3">
    <location>
        <position position="341"/>
    </location>
    <ligand>
        <name>CTP</name>
        <dbReference type="ChEBI" id="CHEBI:37563"/>
    </ligand>
</feature>
<dbReference type="InterPro" id="IPR003382">
    <property type="entry name" value="Flavoprotein"/>
</dbReference>
<comment type="cofactor">
    <cofactor evidence="3">
        <name>Mg(2+)</name>
        <dbReference type="ChEBI" id="CHEBI:18420"/>
    </cofactor>
</comment>
<protein>
    <recommendedName>
        <fullName evidence="3">Coenzyme A biosynthesis bifunctional protein CoaBC</fullName>
    </recommendedName>
    <alternativeName>
        <fullName evidence="3">DNA/pantothenate metabolism flavoprotein</fullName>
    </alternativeName>
    <alternativeName>
        <fullName evidence="3">Phosphopantothenoylcysteine synthetase/decarboxylase</fullName>
        <shortName evidence="3">PPCS-PPCDC</shortName>
    </alternativeName>
    <domain>
        <recommendedName>
            <fullName evidence="3">Phosphopantothenoylcysteine decarboxylase</fullName>
            <shortName evidence="3">PPC decarboxylase</shortName>
            <shortName evidence="3">PPC-DC</shortName>
            <ecNumber evidence="3">4.1.1.36</ecNumber>
        </recommendedName>
        <alternativeName>
            <fullName evidence="3">CoaC</fullName>
        </alternativeName>
    </domain>
    <domain>
        <recommendedName>
            <fullName evidence="3">Phosphopantothenate--cysteine ligase</fullName>
            <ecNumber evidence="3">6.3.2.5</ecNumber>
        </recommendedName>
        <alternativeName>
            <fullName evidence="3">CoaB</fullName>
        </alternativeName>
        <alternativeName>
            <fullName evidence="3">Phosphopantothenoylcysteine synthetase</fullName>
            <shortName evidence="3">PPC synthetase</shortName>
            <shortName evidence="3">PPC-S</shortName>
        </alternativeName>
    </domain>
</protein>
<dbReference type="NCBIfam" id="TIGR00521">
    <property type="entry name" value="coaBC_dfp"/>
    <property type="match status" value="1"/>
</dbReference>
<dbReference type="EMBL" id="AJJU01000006">
    <property type="protein sequence ID" value="EID75231.1"/>
    <property type="molecule type" value="Genomic_DNA"/>
</dbReference>
<evidence type="ECO:0000259" key="5">
    <source>
        <dbReference type="Pfam" id="PF02441"/>
    </source>
</evidence>
<reference evidence="7 8" key="1">
    <citation type="journal article" date="2012" name="J. Bacteriol.">
        <title>Genome Sequence of the Halotolerant Bacterium Imtechella halotolerans K1T.</title>
        <authorList>
            <person name="Kumar S."/>
            <person name="Vikram S."/>
            <person name="Subramanian S."/>
            <person name="Raghava G.P."/>
            <person name="Pinnaka A.K."/>
        </authorList>
    </citation>
    <scope>NUCLEOTIDE SEQUENCE [LARGE SCALE GENOMIC DNA]</scope>
    <source>
        <strain evidence="7 8">K1</strain>
    </source>
</reference>
<keyword evidence="3 4" id="KW-0285">Flavoprotein</keyword>
<dbReference type="HAMAP" id="MF_02225">
    <property type="entry name" value="CoaBC"/>
    <property type="match status" value="1"/>
</dbReference>
<feature type="binding site" evidence="3">
    <location>
        <position position="293"/>
    </location>
    <ligand>
        <name>CTP</name>
        <dbReference type="ChEBI" id="CHEBI:37563"/>
    </ligand>
</feature>
<dbReference type="AlphaFoldDB" id="I0WFR5"/>
<comment type="function">
    <text evidence="3">Catalyzes two sequential steps in the biosynthesis of coenzyme A. In the first step cysteine is conjugated to 4'-phosphopantothenate to form 4-phosphopantothenoylcysteine. In the second step the latter compound is decarboxylated to form 4'-phosphopantotheine.</text>
</comment>
<dbReference type="InterPro" id="IPR005252">
    <property type="entry name" value="CoaBC"/>
</dbReference>
<comment type="function">
    <text evidence="4">Catalyzes two steps in the biosynthesis of coenzyme A. In the first step cysteine is conjugated to 4'-phosphopantothenate to form 4-phosphopantothenoylcysteine, in the latter compound is decarboxylated to form 4'-phosphopantotheine.</text>
</comment>
<evidence type="ECO:0000256" key="1">
    <source>
        <dbReference type="ARBA" id="ARBA00022793"/>
    </source>
</evidence>
<dbReference type="PANTHER" id="PTHR14359:SF6">
    <property type="entry name" value="PHOSPHOPANTOTHENOYLCYSTEINE DECARBOXYLASE"/>
    <property type="match status" value="1"/>
</dbReference>
<dbReference type="Proteomes" id="UP000005938">
    <property type="component" value="Unassembled WGS sequence"/>
</dbReference>
<dbReference type="Gene3D" id="3.40.50.10300">
    <property type="entry name" value="CoaB-like"/>
    <property type="match status" value="1"/>
</dbReference>
<keyword evidence="3" id="KW-0479">Metal-binding</keyword>
<dbReference type="SUPFAM" id="SSF52507">
    <property type="entry name" value="Homo-oligomeric flavin-containing Cys decarboxylases, HFCD"/>
    <property type="match status" value="1"/>
</dbReference>
<keyword evidence="2 3" id="KW-0456">Lyase</keyword>
<dbReference type="InterPro" id="IPR007085">
    <property type="entry name" value="DNA/pantothenate-metab_flavo_C"/>
</dbReference>
<evidence type="ECO:0000256" key="2">
    <source>
        <dbReference type="ARBA" id="ARBA00023239"/>
    </source>
</evidence>
<dbReference type="UniPathway" id="UPA00241">
    <property type="reaction ID" value="UER00353"/>
</dbReference>
<dbReference type="GO" id="GO:0004632">
    <property type="term" value="F:phosphopantothenate--cysteine ligase activity"/>
    <property type="evidence" value="ECO:0007669"/>
    <property type="project" value="UniProtKB-UniRule"/>
</dbReference>
<dbReference type="Gene3D" id="3.40.50.1950">
    <property type="entry name" value="Flavin prenyltransferase-like"/>
    <property type="match status" value="1"/>
</dbReference>
<feature type="binding site" evidence="3">
    <location>
        <position position="283"/>
    </location>
    <ligand>
        <name>CTP</name>
        <dbReference type="ChEBI" id="CHEBI:37563"/>
    </ligand>
</feature>
<keyword evidence="8" id="KW-1185">Reference proteome</keyword>
<feature type="domain" description="Flavoprotein" evidence="5">
    <location>
        <begin position="7"/>
        <end position="180"/>
    </location>
</feature>
<dbReference type="PANTHER" id="PTHR14359">
    <property type="entry name" value="HOMO-OLIGOMERIC FLAVIN CONTAINING CYS DECARBOXYLASE FAMILY"/>
    <property type="match status" value="1"/>
</dbReference>
<comment type="similarity">
    <text evidence="3 4">In the N-terminal section; belongs to the HFCD (homo-oligomeric flavin containing Cys decarboxylase) superfamily.</text>
</comment>
<keyword evidence="1 3" id="KW-0210">Decarboxylase</keyword>
<evidence type="ECO:0000313" key="7">
    <source>
        <dbReference type="EMBL" id="EID75231.1"/>
    </source>
</evidence>
<dbReference type="SUPFAM" id="SSF102645">
    <property type="entry name" value="CoaB-like"/>
    <property type="match status" value="1"/>
</dbReference>
<dbReference type="GO" id="GO:0004633">
    <property type="term" value="F:phosphopantothenoylcysteine decarboxylase activity"/>
    <property type="evidence" value="ECO:0007669"/>
    <property type="project" value="UniProtKB-UniRule"/>
</dbReference>
<proteinExistence type="inferred from homology"/>
<comment type="catalytic activity">
    <reaction evidence="3 4">
        <text>(R)-4'-phosphopantothenate + L-cysteine + CTP = N-[(R)-4-phosphopantothenoyl]-L-cysteine + CMP + diphosphate + H(+)</text>
        <dbReference type="Rhea" id="RHEA:19397"/>
        <dbReference type="ChEBI" id="CHEBI:10986"/>
        <dbReference type="ChEBI" id="CHEBI:15378"/>
        <dbReference type="ChEBI" id="CHEBI:33019"/>
        <dbReference type="ChEBI" id="CHEBI:35235"/>
        <dbReference type="ChEBI" id="CHEBI:37563"/>
        <dbReference type="ChEBI" id="CHEBI:59458"/>
        <dbReference type="ChEBI" id="CHEBI:60377"/>
        <dbReference type="EC" id="6.3.2.5"/>
    </reaction>
</comment>
<comment type="pathway">
    <text evidence="3 4">Cofactor biosynthesis; coenzyme A biosynthesis; CoA from (R)-pantothenate: step 2/5.</text>
</comment>
<dbReference type="GO" id="GO:0010181">
    <property type="term" value="F:FMN binding"/>
    <property type="evidence" value="ECO:0007669"/>
    <property type="project" value="UniProtKB-UniRule"/>
</dbReference>
<feature type="region of interest" description="Phosphopantothenate--cysteine ligase" evidence="3">
    <location>
        <begin position="194"/>
        <end position="403"/>
    </location>
</feature>
<evidence type="ECO:0000259" key="6">
    <source>
        <dbReference type="Pfam" id="PF04127"/>
    </source>
</evidence>
<dbReference type="OrthoDB" id="9802554at2"/>
<feature type="domain" description="DNA/pantothenate metabolism flavoprotein C-terminal" evidence="6">
    <location>
        <begin position="189"/>
        <end position="399"/>
    </location>
</feature>
<dbReference type="GO" id="GO:0015941">
    <property type="term" value="P:pantothenate catabolic process"/>
    <property type="evidence" value="ECO:0007669"/>
    <property type="project" value="InterPro"/>
</dbReference>
<dbReference type="Pfam" id="PF04127">
    <property type="entry name" value="DFP"/>
    <property type="match status" value="1"/>
</dbReference>
<dbReference type="EC" id="4.1.1.36" evidence="3"/>
<comment type="catalytic activity">
    <reaction evidence="3 4">
        <text>N-[(R)-4-phosphopantothenoyl]-L-cysteine + H(+) = (R)-4'-phosphopantetheine + CO2</text>
        <dbReference type="Rhea" id="RHEA:16793"/>
        <dbReference type="ChEBI" id="CHEBI:15378"/>
        <dbReference type="ChEBI" id="CHEBI:16526"/>
        <dbReference type="ChEBI" id="CHEBI:59458"/>
        <dbReference type="ChEBI" id="CHEBI:61723"/>
        <dbReference type="EC" id="4.1.1.36"/>
    </reaction>
</comment>
<comment type="pathway">
    <text evidence="3 4">Cofactor biosynthesis; coenzyme A biosynthesis; CoA from (R)-pantothenate: step 3/5.</text>
</comment>
<comment type="caution">
    <text evidence="3">Lacks conserved residue(s) required for the propagation of feature annotation.</text>
</comment>
<dbReference type="EC" id="6.3.2.5" evidence="3"/>
<dbReference type="PATRIC" id="fig|946077.3.peg.1350"/>
<sequence length="403" mass="43627">MSILSGKNILLGITGGIAAYKTPSLVRLFVKAGAHVRVVMTDSAKEFVTPLSLSTVSKNPVYSSFTSEGEENGLWNNHVDLGLWADIMLIAPATANTLSKMAHGVSDNFLLATYLSAKCPVFFAPAMDLDMYRHSSTRNTFDILRAFGNIMIPATHGELASGLVGEGRMAEPEDIFSFVEAELYKKLPLRGKRFLVTAGPTYEAIDPVRFIGNHSSGKMGIAIANSAASLGAEVVLVLGPSTETEFHPQVIVERVVSAKQMYEAAHVHYPDVDVAILAAAVADYRPTSVADQKIKKATSALHIELEPTQDILASLGTLKKQQFLVGFALETENEKDNAIGKLKRKNLDAIVLNSLNDQGAGFGKSTNKITFIDKEQVSIDFPLKTKVEVAQDIINEIISRIHA</sequence>
<dbReference type="Pfam" id="PF02441">
    <property type="entry name" value="Flavoprotein"/>
    <property type="match status" value="1"/>
</dbReference>
<evidence type="ECO:0000256" key="3">
    <source>
        <dbReference type="HAMAP-Rule" id="MF_02225"/>
    </source>
</evidence>
<comment type="cofactor">
    <cofactor evidence="3">
        <name>FMN</name>
        <dbReference type="ChEBI" id="CHEBI:58210"/>
    </cofactor>
    <text evidence="3">Binds 1 FMN per subunit.</text>
</comment>
<keyword evidence="3 4" id="KW-0288">FMN</keyword>
<keyword evidence="3" id="KW-0460">Magnesium</keyword>
<organism evidence="7 8">
    <name type="scientific">Imtechella halotolerans K1</name>
    <dbReference type="NCBI Taxonomy" id="946077"/>
    <lineage>
        <taxon>Bacteria</taxon>
        <taxon>Pseudomonadati</taxon>
        <taxon>Bacteroidota</taxon>
        <taxon>Flavobacteriia</taxon>
        <taxon>Flavobacteriales</taxon>
        <taxon>Flavobacteriaceae</taxon>
        <taxon>Imtechella</taxon>
    </lineage>
</organism>
<dbReference type="eggNOG" id="COG0452">
    <property type="taxonomic scope" value="Bacteria"/>
</dbReference>
<keyword evidence="3" id="KW-0511">Multifunctional enzyme</keyword>
<feature type="binding site" evidence="3">
    <location>
        <position position="345"/>
    </location>
    <ligand>
        <name>CTP</name>
        <dbReference type="ChEBI" id="CHEBI:37563"/>
    </ligand>
</feature>
<gene>
    <name evidence="3" type="primary">coaBC</name>
    <name evidence="7" type="ORF">W5A_06665</name>
</gene>
<evidence type="ECO:0000313" key="8">
    <source>
        <dbReference type="Proteomes" id="UP000005938"/>
    </source>
</evidence>
<dbReference type="STRING" id="946077.W5A_06665"/>
<accession>I0WFR5</accession>
<dbReference type="InterPro" id="IPR035929">
    <property type="entry name" value="CoaB-like_sf"/>
</dbReference>
<feature type="binding site" evidence="3">
    <location>
        <position position="327"/>
    </location>
    <ligand>
        <name>CTP</name>
        <dbReference type="ChEBI" id="CHEBI:37563"/>
    </ligand>
</feature>
<comment type="caution">
    <text evidence="7">The sequence shown here is derived from an EMBL/GenBank/DDBJ whole genome shotgun (WGS) entry which is preliminary data.</text>
</comment>
<comment type="similarity">
    <text evidence="3 4">In the C-terminal section; belongs to the PPC synthetase family.</text>
</comment>
<name>I0WFR5_9FLAO</name>
<evidence type="ECO:0000256" key="4">
    <source>
        <dbReference type="RuleBase" id="RU364078"/>
    </source>
</evidence>
<keyword evidence="3 4" id="KW-0436">Ligase</keyword>